<dbReference type="InterPro" id="IPR015422">
    <property type="entry name" value="PyrdxlP-dep_Trfase_small"/>
</dbReference>
<sequence>MPPFAVLKGARVMDVFTRRSILGAIPMLSAAPSLARSLNDLPATAPDPAEAARDESFWQAVRGLYDVTSEMIHLEHGNWGMMARPVLDAHKAALEEVNARTAIYARTRFGADARAVLQQTAAALGAGEDEIVFTRNATEAMQALISGYNRLRDGDGVLFADLDYPSMQTAMGWLSRRRGARVHTITLPEPASRQSVLDAYAAALEANPHIRLVLVTHVSHRTGLLLPVRELVELARDHGADVLVDSAHAFGQVDFDVNTLGADFIGLNLHKWIGAPLGVGAIYIRRERIGDIDPYMNAADPAPQGIRARVHTGTVNLAALLAVPHALAIHDRLGPARKAARLRHLRSAWAEALRDHPAIDVLTPADPALHAGITSFRLRGQTSVEDNAALAARLAEEFGIFTVMRDGLASGACVRVTPAVFTQDHEIGALVAALRRIVHS</sequence>
<dbReference type="PANTHER" id="PTHR43092:SF6">
    <property type="entry name" value="BLR1280 PROTEIN"/>
    <property type="match status" value="1"/>
</dbReference>
<dbReference type="Gene3D" id="3.90.1150.10">
    <property type="entry name" value="Aspartate Aminotransferase, domain 1"/>
    <property type="match status" value="1"/>
</dbReference>
<name>A0A3T0E8R0_9PROT</name>
<dbReference type="Pfam" id="PF00266">
    <property type="entry name" value="Aminotran_5"/>
    <property type="match status" value="1"/>
</dbReference>
<gene>
    <name evidence="3" type="ORF">X907_1166</name>
</gene>
<evidence type="ECO:0000313" key="3">
    <source>
        <dbReference type="EMBL" id="AZU03704.1"/>
    </source>
</evidence>
<dbReference type="PANTHER" id="PTHR43092">
    <property type="entry name" value="L-CYSTEINE DESULFHYDRASE"/>
    <property type="match status" value="1"/>
</dbReference>
<dbReference type="AlphaFoldDB" id="A0A3T0E8R0"/>
<feature type="domain" description="Aminotransferase class V" evidence="2">
    <location>
        <begin position="84"/>
        <end position="393"/>
    </location>
</feature>
<dbReference type="Gene3D" id="3.40.640.10">
    <property type="entry name" value="Type I PLP-dependent aspartate aminotransferase-like (Major domain)"/>
    <property type="match status" value="1"/>
</dbReference>
<protein>
    <submittedName>
        <fullName evidence="3">Isopenicillin N epimerase, putative</fullName>
    </submittedName>
</protein>
<dbReference type="KEGG" id="gak:X907_1166"/>
<keyword evidence="1" id="KW-0663">Pyridoxal phosphate</keyword>
<proteinExistence type="predicted"/>
<accession>A0A3T0E8R0</accession>
<dbReference type="EMBL" id="CP018911">
    <property type="protein sequence ID" value="AZU03704.1"/>
    <property type="molecule type" value="Genomic_DNA"/>
</dbReference>
<evidence type="ECO:0000256" key="1">
    <source>
        <dbReference type="ARBA" id="ARBA00022898"/>
    </source>
</evidence>
<organism evidence="3 4">
    <name type="scientific">Glycocaulis alkaliphilus</name>
    <dbReference type="NCBI Taxonomy" id="1434191"/>
    <lineage>
        <taxon>Bacteria</taxon>
        <taxon>Pseudomonadati</taxon>
        <taxon>Pseudomonadota</taxon>
        <taxon>Alphaproteobacteria</taxon>
        <taxon>Maricaulales</taxon>
        <taxon>Maricaulaceae</taxon>
        <taxon>Glycocaulis</taxon>
    </lineage>
</organism>
<dbReference type="Proteomes" id="UP000286954">
    <property type="component" value="Chromosome"/>
</dbReference>
<dbReference type="InterPro" id="IPR015421">
    <property type="entry name" value="PyrdxlP-dep_Trfase_major"/>
</dbReference>
<dbReference type="SUPFAM" id="SSF53383">
    <property type="entry name" value="PLP-dependent transferases"/>
    <property type="match status" value="1"/>
</dbReference>
<dbReference type="InterPro" id="IPR000192">
    <property type="entry name" value="Aminotrans_V_dom"/>
</dbReference>
<reference evidence="3 4" key="1">
    <citation type="submission" date="2016-12" db="EMBL/GenBank/DDBJ databases">
        <title>The genome of dimorphic prosthecate Glycocaulis alkaliphilus 6b-8t, isolated from crude oil dictates its adaptability in petroleum environments.</title>
        <authorList>
            <person name="Wu X.-L."/>
            <person name="Geng S."/>
        </authorList>
    </citation>
    <scope>NUCLEOTIDE SEQUENCE [LARGE SCALE GENOMIC DNA]</scope>
    <source>
        <strain evidence="3 4">6B-8</strain>
    </source>
</reference>
<dbReference type="InterPro" id="IPR015424">
    <property type="entry name" value="PyrdxlP-dep_Trfase"/>
</dbReference>
<keyword evidence="4" id="KW-1185">Reference proteome</keyword>
<evidence type="ECO:0000259" key="2">
    <source>
        <dbReference type="Pfam" id="PF00266"/>
    </source>
</evidence>
<evidence type="ECO:0000313" key="4">
    <source>
        <dbReference type="Proteomes" id="UP000286954"/>
    </source>
</evidence>